<name>A0A5D2HK60_GOSDA</name>
<reference evidence="1 2" key="1">
    <citation type="submission" date="2019-06" db="EMBL/GenBank/DDBJ databases">
        <title>WGS assembly of Gossypium darwinii.</title>
        <authorList>
            <person name="Chen Z.J."/>
            <person name="Sreedasyam A."/>
            <person name="Ando A."/>
            <person name="Song Q."/>
            <person name="De L."/>
            <person name="Hulse-Kemp A."/>
            <person name="Ding M."/>
            <person name="Ye W."/>
            <person name="Kirkbride R."/>
            <person name="Jenkins J."/>
            <person name="Plott C."/>
            <person name="Lovell J."/>
            <person name="Lin Y.-M."/>
            <person name="Vaughn R."/>
            <person name="Liu B."/>
            <person name="Li W."/>
            <person name="Simpson S."/>
            <person name="Scheffler B."/>
            <person name="Saski C."/>
            <person name="Grover C."/>
            <person name="Hu G."/>
            <person name="Conover J."/>
            <person name="Carlson J."/>
            <person name="Shu S."/>
            <person name="Boston L."/>
            <person name="Williams M."/>
            <person name="Peterson D."/>
            <person name="Mcgee K."/>
            <person name="Jones D."/>
            <person name="Wendel J."/>
            <person name="Stelly D."/>
            <person name="Grimwood J."/>
            <person name="Schmutz J."/>
        </authorList>
    </citation>
    <scope>NUCLEOTIDE SEQUENCE [LARGE SCALE GENOMIC DNA]</scope>
    <source>
        <strain evidence="1">1808015.09</strain>
    </source>
</reference>
<gene>
    <name evidence="1" type="ORF">ES288_A01G110000v1</name>
</gene>
<keyword evidence="2" id="KW-1185">Reference proteome</keyword>
<proteinExistence type="predicted"/>
<protein>
    <submittedName>
        <fullName evidence="1">Uncharacterized protein</fullName>
    </submittedName>
</protein>
<evidence type="ECO:0000313" key="1">
    <source>
        <dbReference type="EMBL" id="TYH30621.1"/>
    </source>
</evidence>
<sequence length="47" mass="5791">MVHSQAPHHCLIRYRRRPPKGHEDVEEERAWGVLHMSWDERARWSAW</sequence>
<evidence type="ECO:0000313" key="2">
    <source>
        <dbReference type="Proteomes" id="UP000323506"/>
    </source>
</evidence>
<dbReference type="AlphaFoldDB" id="A0A5D2HK60"/>
<organism evidence="1 2">
    <name type="scientific">Gossypium darwinii</name>
    <name type="common">Darwin's cotton</name>
    <name type="synonym">Gossypium barbadense var. darwinii</name>
    <dbReference type="NCBI Taxonomy" id="34276"/>
    <lineage>
        <taxon>Eukaryota</taxon>
        <taxon>Viridiplantae</taxon>
        <taxon>Streptophyta</taxon>
        <taxon>Embryophyta</taxon>
        <taxon>Tracheophyta</taxon>
        <taxon>Spermatophyta</taxon>
        <taxon>Magnoliopsida</taxon>
        <taxon>eudicotyledons</taxon>
        <taxon>Gunneridae</taxon>
        <taxon>Pentapetalae</taxon>
        <taxon>rosids</taxon>
        <taxon>malvids</taxon>
        <taxon>Malvales</taxon>
        <taxon>Malvaceae</taxon>
        <taxon>Malvoideae</taxon>
        <taxon>Gossypium</taxon>
    </lineage>
</organism>
<accession>A0A5D2HK60</accession>
<dbReference type="Proteomes" id="UP000323506">
    <property type="component" value="Chromosome A01"/>
</dbReference>
<dbReference type="EMBL" id="CM017688">
    <property type="protein sequence ID" value="TYH30621.1"/>
    <property type="molecule type" value="Genomic_DNA"/>
</dbReference>